<name>A0A938YGH9_9ACTN</name>
<gene>
    <name evidence="3" type="ORF">JL107_12475</name>
</gene>
<feature type="compositionally biased region" description="Polar residues" evidence="1">
    <location>
        <begin position="1"/>
        <end position="12"/>
    </location>
</feature>
<organism evidence="3 4">
    <name type="scientific">Nakamurella flavida</name>
    <dbReference type="NCBI Taxonomy" id="363630"/>
    <lineage>
        <taxon>Bacteria</taxon>
        <taxon>Bacillati</taxon>
        <taxon>Actinomycetota</taxon>
        <taxon>Actinomycetes</taxon>
        <taxon>Nakamurellales</taxon>
        <taxon>Nakamurellaceae</taxon>
        <taxon>Nakamurella</taxon>
    </lineage>
</organism>
<evidence type="ECO:0000256" key="1">
    <source>
        <dbReference type="SAM" id="MobiDB-lite"/>
    </source>
</evidence>
<accession>A0A938YGH9</accession>
<evidence type="ECO:0000313" key="3">
    <source>
        <dbReference type="EMBL" id="MBM9477260.1"/>
    </source>
</evidence>
<evidence type="ECO:0000313" key="4">
    <source>
        <dbReference type="Proteomes" id="UP000663801"/>
    </source>
</evidence>
<dbReference type="RefSeq" id="WP_205257384.1">
    <property type="nucleotide sequence ID" value="NZ_BAAAPV010000001.1"/>
</dbReference>
<keyword evidence="2" id="KW-0812">Transmembrane</keyword>
<keyword evidence="4" id="KW-1185">Reference proteome</keyword>
<sequence length="267" mass="27374">MTQDSMLSAGSRTSPGPDTAPTDAAGAATTSVVVGGLARGMAAAGLALVAVTLLAVGYLHLAGPTAGISWARRTISEYALTDSAWLFNLGVVALAAGSVCILAALVTQRLARPGSAGVLLGLVWSAALLALVVFPKHNWAVGPSTDGQIHRVASLVAFLALPVAVMLLTRRGRGGRRVHRPGWARAGFWLGVASLVWFSPLAGSFLLAPVTGVPWYRAIPLGTVERGLALTEVLAVLAVGLWAMRVARVGVPGHTRPVPPPPAGADR</sequence>
<dbReference type="InterPro" id="IPR009339">
    <property type="entry name" value="DUF998"/>
</dbReference>
<feature type="region of interest" description="Disordered" evidence="1">
    <location>
        <begin position="1"/>
        <end position="24"/>
    </location>
</feature>
<dbReference type="Pfam" id="PF06197">
    <property type="entry name" value="DUF998"/>
    <property type="match status" value="1"/>
</dbReference>
<feature type="transmembrane region" description="Helical" evidence="2">
    <location>
        <begin position="228"/>
        <end position="247"/>
    </location>
</feature>
<dbReference type="EMBL" id="JAERWL010000010">
    <property type="protein sequence ID" value="MBM9477260.1"/>
    <property type="molecule type" value="Genomic_DNA"/>
</dbReference>
<feature type="transmembrane region" description="Helical" evidence="2">
    <location>
        <begin position="188"/>
        <end position="208"/>
    </location>
</feature>
<reference evidence="3" key="1">
    <citation type="submission" date="2021-01" db="EMBL/GenBank/DDBJ databases">
        <title>KCTC 19127 draft genome.</title>
        <authorList>
            <person name="An D."/>
        </authorList>
    </citation>
    <scope>NUCLEOTIDE SEQUENCE</scope>
    <source>
        <strain evidence="3">KCTC 19127</strain>
    </source>
</reference>
<feature type="transmembrane region" description="Helical" evidence="2">
    <location>
        <begin position="83"/>
        <end position="106"/>
    </location>
</feature>
<feature type="compositionally biased region" description="Low complexity" evidence="1">
    <location>
        <begin position="13"/>
        <end position="24"/>
    </location>
</feature>
<protein>
    <submittedName>
        <fullName evidence="3">DUF998 domain-containing protein</fullName>
    </submittedName>
</protein>
<dbReference type="Proteomes" id="UP000663801">
    <property type="component" value="Unassembled WGS sequence"/>
</dbReference>
<comment type="caution">
    <text evidence="3">The sequence shown here is derived from an EMBL/GenBank/DDBJ whole genome shotgun (WGS) entry which is preliminary data.</text>
</comment>
<feature type="transmembrane region" description="Helical" evidence="2">
    <location>
        <begin position="41"/>
        <end position="63"/>
    </location>
</feature>
<keyword evidence="2" id="KW-0472">Membrane</keyword>
<evidence type="ECO:0000256" key="2">
    <source>
        <dbReference type="SAM" id="Phobius"/>
    </source>
</evidence>
<feature type="transmembrane region" description="Helical" evidence="2">
    <location>
        <begin position="149"/>
        <end position="168"/>
    </location>
</feature>
<keyword evidence="2" id="KW-1133">Transmembrane helix</keyword>
<proteinExistence type="predicted"/>
<dbReference type="AlphaFoldDB" id="A0A938YGH9"/>
<feature type="transmembrane region" description="Helical" evidence="2">
    <location>
        <begin position="118"/>
        <end position="137"/>
    </location>
</feature>